<evidence type="ECO:0000256" key="4">
    <source>
        <dbReference type="ARBA" id="ARBA00023136"/>
    </source>
</evidence>
<dbReference type="Pfam" id="PF04932">
    <property type="entry name" value="Wzy_C"/>
    <property type="match status" value="1"/>
</dbReference>
<keyword evidence="4 5" id="KW-0472">Membrane</keyword>
<dbReference type="PANTHER" id="PTHR37422">
    <property type="entry name" value="TEICHURONIC ACID BIOSYNTHESIS PROTEIN TUAE"/>
    <property type="match status" value="1"/>
</dbReference>
<feature type="domain" description="O-antigen ligase-related" evidence="6">
    <location>
        <begin position="243"/>
        <end position="385"/>
    </location>
</feature>
<feature type="transmembrane region" description="Helical" evidence="5">
    <location>
        <begin position="238"/>
        <end position="255"/>
    </location>
</feature>
<feature type="transmembrane region" description="Helical" evidence="5">
    <location>
        <begin position="30"/>
        <end position="55"/>
    </location>
</feature>
<evidence type="ECO:0000313" key="7">
    <source>
        <dbReference type="EMBL" id="MCX2975344.1"/>
    </source>
</evidence>
<evidence type="ECO:0000256" key="5">
    <source>
        <dbReference type="SAM" id="Phobius"/>
    </source>
</evidence>
<dbReference type="GO" id="GO:0016874">
    <property type="term" value="F:ligase activity"/>
    <property type="evidence" value="ECO:0007669"/>
    <property type="project" value="UniProtKB-KW"/>
</dbReference>
<comment type="subcellular location">
    <subcellularLocation>
        <location evidence="1">Membrane</location>
        <topology evidence="1">Multi-pass membrane protein</topology>
    </subcellularLocation>
</comment>
<accession>A0ABT3T1E7</accession>
<feature type="transmembrane region" description="Helical" evidence="5">
    <location>
        <begin position="405"/>
        <end position="424"/>
    </location>
</feature>
<keyword evidence="2 5" id="KW-0812">Transmembrane</keyword>
<feature type="transmembrane region" description="Helical" evidence="5">
    <location>
        <begin position="150"/>
        <end position="175"/>
    </location>
</feature>
<evidence type="ECO:0000256" key="2">
    <source>
        <dbReference type="ARBA" id="ARBA00022692"/>
    </source>
</evidence>
<evidence type="ECO:0000313" key="8">
    <source>
        <dbReference type="Proteomes" id="UP001143307"/>
    </source>
</evidence>
<dbReference type="InterPro" id="IPR051533">
    <property type="entry name" value="WaaL-like"/>
</dbReference>
<dbReference type="Proteomes" id="UP001143307">
    <property type="component" value="Unassembled WGS sequence"/>
</dbReference>
<protein>
    <submittedName>
        <fullName evidence="7">O-antigen ligase family protein</fullName>
    </submittedName>
</protein>
<feature type="transmembrane region" description="Helical" evidence="5">
    <location>
        <begin position="7"/>
        <end position="24"/>
    </location>
</feature>
<dbReference type="PANTHER" id="PTHR37422:SF13">
    <property type="entry name" value="LIPOPOLYSACCHARIDE BIOSYNTHESIS PROTEIN PA4999-RELATED"/>
    <property type="match status" value="1"/>
</dbReference>
<feature type="transmembrane region" description="Helical" evidence="5">
    <location>
        <begin position="436"/>
        <end position="454"/>
    </location>
</feature>
<evidence type="ECO:0000259" key="6">
    <source>
        <dbReference type="Pfam" id="PF04932"/>
    </source>
</evidence>
<feature type="transmembrane region" description="Helical" evidence="5">
    <location>
        <begin position="67"/>
        <end position="87"/>
    </location>
</feature>
<organism evidence="7 8">
    <name type="scientific">Candidatus Seongchinamella marina</name>
    <dbReference type="NCBI Taxonomy" id="2518990"/>
    <lineage>
        <taxon>Bacteria</taxon>
        <taxon>Pseudomonadati</taxon>
        <taxon>Pseudomonadota</taxon>
        <taxon>Gammaproteobacteria</taxon>
        <taxon>Cellvibrionales</taxon>
        <taxon>Halieaceae</taxon>
        <taxon>Seongchinamella</taxon>
    </lineage>
</organism>
<feature type="transmembrane region" description="Helical" evidence="5">
    <location>
        <begin position="373"/>
        <end position="393"/>
    </location>
</feature>
<feature type="transmembrane region" description="Helical" evidence="5">
    <location>
        <begin position="195"/>
        <end position="217"/>
    </location>
</feature>
<sequence length="469" mass="52054">MLNRLESGLFAVYLAILVWVPLPFASNRPWGAGLMVLLLSVVMFLWLLLFAAGRVQLSREAWRQMRLPFTLLALVQLWLLLQCIPLPRVVIEALSPQAYAWHIQQGWLTLSLDVAATRFYLLQGCALTAGFFLTTALVNSQSRLRLLLQILVFSGTFQAAYGAFMVLSGVEYGFFVEKYAGQGVATGTFVNRNHLAGYLVMCLSAGIGLLLSQLSVHRPANWKHRLEGWLRMLMSPKIRLRIYLAVMVIALVLTRSRMGNIAFFAALSITGLLYMRASGRFSPRIMAFLGSLILVDTLILGRWFGFDKLVQRIEQTRPETEGRLWSNAYTWDYLERFPLTGSGGGSFYGIFPNFQPSDLRGFYDHAHNDYLEFAVELGIPATIVLMLVVLLTARQAFQVLVKRRAPVLKGTAFAVLMTAVWGGIHSTADFNLQIPANALTFVTILALAAVAGSLQSAGVKPSHGLSAKD</sequence>
<keyword evidence="3 5" id="KW-1133">Transmembrane helix</keyword>
<evidence type="ECO:0000256" key="1">
    <source>
        <dbReference type="ARBA" id="ARBA00004141"/>
    </source>
</evidence>
<comment type="caution">
    <text evidence="7">The sequence shown here is derived from an EMBL/GenBank/DDBJ whole genome shotgun (WGS) entry which is preliminary data.</text>
</comment>
<dbReference type="RefSeq" id="WP_279253982.1">
    <property type="nucleotide sequence ID" value="NZ_SHNP01000007.1"/>
</dbReference>
<keyword evidence="7" id="KW-0436">Ligase</keyword>
<gene>
    <name evidence="7" type="ORF">EYC87_17320</name>
</gene>
<dbReference type="EMBL" id="SHNP01000007">
    <property type="protein sequence ID" value="MCX2975344.1"/>
    <property type="molecule type" value="Genomic_DNA"/>
</dbReference>
<dbReference type="InterPro" id="IPR007016">
    <property type="entry name" value="O-antigen_ligase-rel_domated"/>
</dbReference>
<evidence type="ECO:0000256" key="3">
    <source>
        <dbReference type="ARBA" id="ARBA00022989"/>
    </source>
</evidence>
<feature type="transmembrane region" description="Helical" evidence="5">
    <location>
        <begin position="285"/>
        <end position="304"/>
    </location>
</feature>
<reference evidence="7" key="1">
    <citation type="submission" date="2019-02" db="EMBL/GenBank/DDBJ databases">
        <authorList>
            <person name="Li S.-H."/>
        </authorList>
    </citation>
    <scope>NUCLEOTIDE SEQUENCE</scope>
    <source>
        <strain evidence="7">IMCC8485</strain>
    </source>
</reference>
<proteinExistence type="predicted"/>
<name>A0ABT3T1E7_9GAMM</name>
<feature type="transmembrane region" description="Helical" evidence="5">
    <location>
        <begin position="119"/>
        <end position="138"/>
    </location>
</feature>
<keyword evidence="8" id="KW-1185">Reference proteome</keyword>